<dbReference type="EMBL" id="BGPR01040213">
    <property type="protein sequence ID" value="GBO16308.1"/>
    <property type="molecule type" value="Genomic_DNA"/>
</dbReference>
<organism evidence="2 3">
    <name type="scientific">Araneus ventricosus</name>
    <name type="common">Orbweaver spider</name>
    <name type="synonym">Epeira ventricosa</name>
    <dbReference type="NCBI Taxonomy" id="182803"/>
    <lineage>
        <taxon>Eukaryota</taxon>
        <taxon>Metazoa</taxon>
        <taxon>Ecdysozoa</taxon>
        <taxon>Arthropoda</taxon>
        <taxon>Chelicerata</taxon>
        <taxon>Arachnida</taxon>
        <taxon>Araneae</taxon>
        <taxon>Araneomorphae</taxon>
        <taxon>Entelegynae</taxon>
        <taxon>Araneoidea</taxon>
        <taxon>Araneidae</taxon>
        <taxon>Araneus</taxon>
    </lineage>
</organism>
<dbReference type="OrthoDB" id="6433230at2759"/>
<evidence type="ECO:0000313" key="2">
    <source>
        <dbReference type="EMBL" id="GBO16308.1"/>
    </source>
</evidence>
<evidence type="ECO:0000256" key="1">
    <source>
        <dbReference type="SAM" id="MobiDB-lite"/>
    </source>
</evidence>
<dbReference type="AlphaFoldDB" id="A0A4Y2UTR3"/>
<proteinExistence type="predicted"/>
<dbReference type="Proteomes" id="UP000499080">
    <property type="component" value="Unassembled WGS sequence"/>
</dbReference>
<sequence>MNNDRKRHFDFTDNDVDDFLISPKKTRRPSENKPKYSLDLSTSDGCSDKQIPPYSINLGKGCIMEVKEFRSSYYVGLSKVSEGGQEVRNRFNLPLIQLETLKKGCQAMLAYVADCNK</sequence>
<keyword evidence="3" id="KW-1185">Reference proteome</keyword>
<reference evidence="2 3" key="1">
    <citation type="journal article" date="2019" name="Sci. Rep.">
        <title>Orb-weaving spider Araneus ventricosus genome elucidates the spidroin gene catalogue.</title>
        <authorList>
            <person name="Kono N."/>
            <person name="Nakamura H."/>
            <person name="Ohtoshi R."/>
            <person name="Moran D.A.P."/>
            <person name="Shinohara A."/>
            <person name="Yoshida Y."/>
            <person name="Fujiwara M."/>
            <person name="Mori M."/>
            <person name="Tomita M."/>
            <person name="Arakawa K."/>
        </authorList>
    </citation>
    <scope>NUCLEOTIDE SEQUENCE [LARGE SCALE GENOMIC DNA]</scope>
</reference>
<protein>
    <submittedName>
        <fullName evidence="2">Uncharacterized protein</fullName>
    </submittedName>
</protein>
<feature type="region of interest" description="Disordered" evidence="1">
    <location>
        <begin position="20"/>
        <end position="44"/>
    </location>
</feature>
<accession>A0A4Y2UTR3</accession>
<gene>
    <name evidence="2" type="ORF">AVEN_219608_1</name>
</gene>
<name>A0A4Y2UTR3_ARAVE</name>
<comment type="caution">
    <text evidence="2">The sequence shown here is derived from an EMBL/GenBank/DDBJ whole genome shotgun (WGS) entry which is preliminary data.</text>
</comment>
<evidence type="ECO:0000313" key="3">
    <source>
        <dbReference type="Proteomes" id="UP000499080"/>
    </source>
</evidence>